<evidence type="ECO:0000313" key="3">
    <source>
        <dbReference type="EMBL" id="JAD65492.1"/>
    </source>
</evidence>
<dbReference type="AlphaFoldDB" id="A0A0A9C1U2"/>
<sequence>MFGCQDLPVVDAGDHRGKRKQSPSPLFRYCGSEATLDIAFPDWSFWGRS</sequence>
<proteinExistence type="predicted"/>
<reference evidence="3" key="2">
    <citation type="journal article" date="2015" name="Data Brief">
        <title>Shoot transcriptome of the giant reed, Arundo donax.</title>
        <authorList>
            <person name="Barrero R.A."/>
            <person name="Guerrero F.D."/>
            <person name="Moolhuijzen P."/>
            <person name="Goolsby J.A."/>
            <person name="Tidwell J."/>
            <person name="Bellgard S.E."/>
            <person name="Bellgard M.I."/>
        </authorList>
    </citation>
    <scope>NUCLEOTIDE SEQUENCE</scope>
    <source>
        <tissue evidence="3">Shoot tissue taken approximately 20 cm above the soil surface</tissue>
    </source>
</reference>
<reference evidence="3" key="1">
    <citation type="submission" date="2014-09" db="EMBL/GenBank/DDBJ databases">
        <authorList>
            <person name="Magalhaes I.L.F."/>
            <person name="Oliveira U."/>
            <person name="Santos F.R."/>
            <person name="Vidigal T.H.D.A."/>
            <person name="Brescovit A.D."/>
            <person name="Santos A.J."/>
        </authorList>
    </citation>
    <scope>NUCLEOTIDE SEQUENCE</scope>
    <source>
        <tissue evidence="3">Shoot tissue taken approximately 20 cm above the soil surface</tissue>
    </source>
</reference>
<organism evidence="3">
    <name type="scientific">Arundo donax</name>
    <name type="common">Giant reed</name>
    <name type="synonym">Donax arundinaceus</name>
    <dbReference type="NCBI Taxonomy" id="35708"/>
    <lineage>
        <taxon>Eukaryota</taxon>
        <taxon>Viridiplantae</taxon>
        <taxon>Streptophyta</taxon>
        <taxon>Embryophyta</taxon>
        <taxon>Tracheophyta</taxon>
        <taxon>Spermatophyta</taxon>
        <taxon>Magnoliopsida</taxon>
        <taxon>Liliopsida</taxon>
        <taxon>Poales</taxon>
        <taxon>Poaceae</taxon>
        <taxon>PACMAD clade</taxon>
        <taxon>Arundinoideae</taxon>
        <taxon>Arundineae</taxon>
        <taxon>Arundo</taxon>
    </lineage>
</organism>
<feature type="region of interest" description="Disordered" evidence="1">
    <location>
        <begin position="1"/>
        <end position="24"/>
    </location>
</feature>
<dbReference type="EMBL" id="GBRH01232403">
    <property type="protein sequence ID" value="JAD65492.1"/>
    <property type="molecule type" value="Transcribed_RNA"/>
</dbReference>
<protein>
    <recommendedName>
        <fullName evidence="2">Glycosyl transferase CAP10 domain-containing protein</fullName>
    </recommendedName>
</protein>
<dbReference type="Pfam" id="PF05686">
    <property type="entry name" value="Glyco_transf_90"/>
    <property type="match status" value="1"/>
</dbReference>
<name>A0A0A9C1U2_ARUDO</name>
<evidence type="ECO:0000256" key="1">
    <source>
        <dbReference type="SAM" id="MobiDB-lite"/>
    </source>
</evidence>
<accession>A0A0A9C1U2</accession>
<feature type="domain" description="Glycosyl transferase CAP10" evidence="2">
    <location>
        <begin position="1"/>
        <end position="48"/>
    </location>
</feature>
<evidence type="ECO:0000259" key="2">
    <source>
        <dbReference type="Pfam" id="PF05686"/>
    </source>
</evidence>
<dbReference type="InterPro" id="IPR006598">
    <property type="entry name" value="CAP10"/>
</dbReference>